<keyword evidence="11" id="KW-1185">Reference proteome</keyword>
<accession>A0A7N0TLC4</accession>
<dbReference type="EnsemblPlants" id="Kaladp0039s0731.1.v1.1">
    <property type="protein sequence ID" value="Kaladp0039s0731.1.v1.1"/>
    <property type="gene ID" value="Kaladp0039s0731.v1.1"/>
</dbReference>
<evidence type="ECO:0000256" key="3">
    <source>
        <dbReference type="ARBA" id="ARBA00022679"/>
    </source>
</evidence>
<protein>
    <recommendedName>
        <fullName evidence="9">Fringe-like glycosyltransferase domain-containing protein</fullName>
    </recommendedName>
</protein>
<dbReference type="PANTHER" id="PTHR10811">
    <property type="entry name" value="FRINGE-RELATED"/>
    <property type="match status" value="1"/>
</dbReference>
<keyword evidence="2" id="KW-0328">Glycosyltransferase</keyword>
<evidence type="ECO:0000313" key="10">
    <source>
        <dbReference type="EnsemblPlants" id="Kaladp0039s0731.1.v1.1"/>
    </source>
</evidence>
<sequence>MFVIAASVKLWEMQKSYNKTWYNATAMRGVGQHSAIRISRIVSETLRLGLDNVCWFVLGDDDTVFISNNVVRVLQKYDHTQFYYIRSLSESHLQKMCQAWFDYKSQTDRFISAKTKLNVGRVRRSCCNQIDQQLRRSVLFGSDRYIGSEIRSNIDMNSLLRPEDALASGYAKFSSQTASIGIRAAVYLPEKYHVHIYDCNIVGHYFDSCGTGS</sequence>
<dbReference type="AlphaFoldDB" id="A0A7N0TLC4"/>
<feature type="domain" description="Fringe-like glycosyltransferase" evidence="9">
    <location>
        <begin position="34"/>
        <end position="98"/>
    </location>
</feature>
<evidence type="ECO:0000256" key="5">
    <source>
        <dbReference type="ARBA" id="ARBA00022968"/>
    </source>
</evidence>
<evidence type="ECO:0000256" key="6">
    <source>
        <dbReference type="ARBA" id="ARBA00022989"/>
    </source>
</evidence>
<dbReference type="GO" id="GO:0016757">
    <property type="term" value="F:glycosyltransferase activity"/>
    <property type="evidence" value="ECO:0007669"/>
    <property type="project" value="UniProtKB-KW"/>
</dbReference>
<dbReference type="Proteomes" id="UP000594263">
    <property type="component" value="Unplaced"/>
</dbReference>
<dbReference type="Gene3D" id="3.90.550.50">
    <property type="match status" value="1"/>
</dbReference>
<evidence type="ECO:0000256" key="4">
    <source>
        <dbReference type="ARBA" id="ARBA00022692"/>
    </source>
</evidence>
<keyword evidence="5" id="KW-0735">Signal-anchor</keyword>
<keyword evidence="6" id="KW-1133">Transmembrane helix</keyword>
<dbReference type="GO" id="GO:0012505">
    <property type="term" value="C:endomembrane system"/>
    <property type="evidence" value="ECO:0007669"/>
    <property type="project" value="UniProtKB-SubCell"/>
</dbReference>
<keyword evidence="7" id="KW-0472">Membrane</keyword>
<evidence type="ECO:0000313" key="11">
    <source>
        <dbReference type="Proteomes" id="UP000594263"/>
    </source>
</evidence>
<proteinExistence type="predicted"/>
<evidence type="ECO:0000256" key="8">
    <source>
        <dbReference type="ARBA" id="ARBA00037847"/>
    </source>
</evidence>
<name>A0A7N0TLC4_KALFE</name>
<evidence type="ECO:0000256" key="2">
    <source>
        <dbReference type="ARBA" id="ARBA00022676"/>
    </source>
</evidence>
<dbReference type="GO" id="GO:0016020">
    <property type="term" value="C:membrane"/>
    <property type="evidence" value="ECO:0007669"/>
    <property type="project" value="UniProtKB-SubCell"/>
</dbReference>
<dbReference type="Pfam" id="PF02434">
    <property type="entry name" value="Fringe"/>
    <property type="match status" value="1"/>
</dbReference>
<dbReference type="Gramene" id="Kaladp0039s0731.1.v1.1">
    <property type="protein sequence ID" value="Kaladp0039s0731.1.v1.1"/>
    <property type="gene ID" value="Kaladp0039s0731.v1.1"/>
</dbReference>
<reference evidence="10" key="1">
    <citation type="submission" date="2021-01" db="UniProtKB">
        <authorList>
            <consortium name="EnsemblPlants"/>
        </authorList>
    </citation>
    <scope>IDENTIFICATION</scope>
</reference>
<comment type="subcellular location">
    <subcellularLocation>
        <location evidence="8">Endomembrane system</location>
        <topology evidence="8">Single-pass membrane protein</topology>
    </subcellularLocation>
    <subcellularLocation>
        <location evidence="1">Membrane</location>
        <topology evidence="1">Single-pass type II membrane protein</topology>
    </subcellularLocation>
</comment>
<dbReference type="InterPro" id="IPR003378">
    <property type="entry name" value="Fringe-like_glycosylTrfase"/>
</dbReference>
<keyword evidence="4" id="KW-0812">Transmembrane</keyword>
<evidence type="ECO:0000256" key="1">
    <source>
        <dbReference type="ARBA" id="ARBA00004606"/>
    </source>
</evidence>
<evidence type="ECO:0000259" key="9">
    <source>
        <dbReference type="Pfam" id="PF02434"/>
    </source>
</evidence>
<organism evidence="10 11">
    <name type="scientific">Kalanchoe fedtschenkoi</name>
    <name type="common">Lavender scallops</name>
    <name type="synonym">South American air plant</name>
    <dbReference type="NCBI Taxonomy" id="63787"/>
    <lineage>
        <taxon>Eukaryota</taxon>
        <taxon>Viridiplantae</taxon>
        <taxon>Streptophyta</taxon>
        <taxon>Embryophyta</taxon>
        <taxon>Tracheophyta</taxon>
        <taxon>Spermatophyta</taxon>
        <taxon>Magnoliopsida</taxon>
        <taxon>eudicotyledons</taxon>
        <taxon>Gunneridae</taxon>
        <taxon>Pentapetalae</taxon>
        <taxon>Saxifragales</taxon>
        <taxon>Crassulaceae</taxon>
        <taxon>Kalanchoe</taxon>
    </lineage>
</organism>
<evidence type="ECO:0000256" key="7">
    <source>
        <dbReference type="ARBA" id="ARBA00023136"/>
    </source>
</evidence>
<keyword evidence="3" id="KW-0808">Transferase</keyword>